<evidence type="ECO:0000256" key="3">
    <source>
        <dbReference type="ARBA" id="ARBA00022988"/>
    </source>
</evidence>
<evidence type="ECO:0000313" key="9">
    <source>
        <dbReference type="Proteomes" id="UP000680714"/>
    </source>
</evidence>
<comment type="function">
    <text evidence="6">Facilitates the functional incorporation of the urease nickel metallocenter. This process requires GTP hydrolysis, probably effectuated by UreG.</text>
</comment>
<keyword evidence="4 6" id="KW-0342">GTP-binding</keyword>
<dbReference type="PIRSF" id="PIRSF005624">
    <property type="entry name" value="Ni-bind_GTPase"/>
    <property type="match status" value="1"/>
</dbReference>
<evidence type="ECO:0000256" key="5">
    <source>
        <dbReference type="ARBA" id="ARBA00023186"/>
    </source>
</evidence>
<evidence type="ECO:0000256" key="2">
    <source>
        <dbReference type="ARBA" id="ARBA00022741"/>
    </source>
</evidence>
<evidence type="ECO:0000256" key="6">
    <source>
        <dbReference type="HAMAP-Rule" id="MF_01389"/>
    </source>
</evidence>
<dbReference type="HAMAP" id="MF_01389">
    <property type="entry name" value="UreG"/>
    <property type="match status" value="1"/>
</dbReference>
<dbReference type="InterPro" id="IPR027417">
    <property type="entry name" value="P-loop_NTPase"/>
</dbReference>
<dbReference type="InterPro" id="IPR003495">
    <property type="entry name" value="CobW/HypB/UreG_nucleotide-bd"/>
</dbReference>
<comment type="subunit">
    <text evidence="6">Homodimer. UreD, UreF and UreG form a complex that acts as a GTP-hydrolysis-dependent molecular chaperone, activating the urease apoprotein by helping to assemble the nickel containing metallocenter of UreC. The UreE protein probably delivers the nickel.</text>
</comment>
<keyword evidence="9" id="KW-1185">Reference proteome</keyword>
<dbReference type="RefSeq" id="WP_211551414.1">
    <property type="nucleotide sequence ID" value="NZ_JAGTUF010000025.1"/>
</dbReference>
<sequence length="203" mass="21598">MSAFRVGIGGPVGSGKTALTLALCLRFRDSYDIAVITNDVYTREDCEFLTRNGALSPERILGVETGGCPHTAIREDASINLAAVDEMHDRFPDLELLLIESGGDNLTATFSPELADITLYVIDVAAGDKLPRKGGPGITRSDLLIINKTDLAPLVGASLEVMDSDSRRMRGPRPFLFSNMKSGQGLAEIAAFIVTAGGLKTQG</sequence>
<evidence type="ECO:0000313" key="8">
    <source>
        <dbReference type="EMBL" id="MBR9973564.1"/>
    </source>
</evidence>
<accession>A0ABS5IGU9</accession>
<evidence type="ECO:0000256" key="4">
    <source>
        <dbReference type="ARBA" id="ARBA00023134"/>
    </source>
</evidence>
<dbReference type="EMBL" id="JAGTUF010000025">
    <property type="protein sequence ID" value="MBR9973564.1"/>
    <property type="molecule type" value="Genomic_DNA"/>
</dbReference>
<evidence type="ECO:0000256" key="1">
    <source>
        <dbReference type="ARBA" id="ARBA00005732"/>
    </source>
</evidence>
<evidence type="ECO:0000259" key="7">
    <source>
        <dbReference type="Pfam" id="PF02492"/>
    </source>
</evidence>
<keyword evidence="3 6" id="KW-0996">Nickel insertion</keyword>
<dbReference type="Pfam" id="PF02492">
    <property type="entry name" value="cobW"/>
    <property type="match status" value="1"/>
</dbReference>
<organism evidence="8 9">
    <name type="scientific">Magnetospirillum sulfuroxidans</name>
    <dbReference type="NCBI Taxonomy" id="611300"/>
    <lineage>
        <taxon>Bacteria</taxon>
        <taxon>Pseudomonadati</taxon>
        <taxon>Pseudomonadota</taxon>
        <taxon>Alphaproteobacteria</taxon>
        <taxon>Rhodospirillales</taxon>
        <taxon>Rhodospirillaceae</taxon>
        <taxon>Magnetospirillum</taxon>
    </lineage>
</organism>
<keyword evidence="6" id="KW-0963">Cytoplasm</keyword>
<comment type="subcellular location">
    <subcellularLocation>
        <location evidence="6">Cytoplasm</location>
    </subcellularLocation>
</comment>
<feature type="domain" description="CobW/HypB/UreG nucleotide-binding" evidence="7">
    <location>
        <begin position="6"/>
        <end position="176"/>
    </location>
</feature>
<dbReference type="NCBIfam" id="TIGR00101">
    <property type="entry name" value="ureG"/>
    <property type="match status" value="1"/>
</dbReference>
<name>A0ABS5IGU9_9PROT</name>
<dbReference type="PANTHER" id="PTHR31715">
    <property type="entry name" value="UREASE ACCESSORY PROTEIN G"/>
    <property type="match status" value="1"/>
</dbReference>
<dbReference type="InterPro" id="IPR004400">
    <property type="entry name" value="UreG"/>
</dbReference>
<dbReference type="Gene3D" id="3.40.50.300">
    <property type="entry name" value="P-loop containing nucleotide triphosphate hydrolases"/>
    <property type="match status" value="1"/>
</dbReference>
<dbReference type="CDD" id="cd05540">
    <property type="entry name" value="UreG"/>
    <property type="match status" value="1"/>
</dbReference>
<dbReference type="PANTHER" id="PTHR31715:SF0">
    <property type="entry name" value="UREASE ACCESSORY PROTEIN G"/>
    <property type="match status" value="1"/>
</dbReference>
<keyword evidence="2 6" id="KW-0547">Nucleotide-binding</keyword>
<comment type="similarity">
    <text evidence="1 6">Belongs to the SIMIBI class G3E GTPase family. UreG subfamily.</text>
</comment>
<gene>
    <name evidence="6 8" type="primary">ureG</name>
    <name evidence="8" type="ORF">KEC16_17690</name>
</gene>
<proteinExistence type="inferred from homology"/>
<reference evidence="8 9" key="1">
    <citation type="submission" date="2021-04" db="EMBL/GenBank/DDBJ databases">
        <title>Magnetospirillum sulfuroxidans sp. nov., a facultative chemolithoautotrophic sulfur-oxidizing alphaproteobacterium isolated from freshwater sediment and proposals for Paramagetospirillum gen. nov., and Magnetospirillaceae fam. nov.</title>
        <authorList>
            <person name="Koziaeva V."/>
            <person name="Geelhoed J.S."/>
            <person name="Sorokin D.Y."/>
            <person name="Grouzdev D.S."/>
        </authorList>
    </citation>
    <scope>NUCLEOTIDE SEQUENCE [LARGE SCALE GENOMIC DNA]</scope>
    <source>
        <strain evidence="8 9">J10</strain>
    </source>
</reference>
<comment type="caution">
    <text evidence="8">The sequence shown here is derived from an EMBL/GenBank/DDBJ whole genome shotgun (WGS) entry which is preliminary data.</text>
</comment>
<dbReference type="SUPFAM" id="SSF52540">
    <property type="entry name" value="P-loop containing nucleoside triphosphate hydrolases"/>
    <property type="match status" value="1"/>
</dbReference>
<protein>
    <recommendedName>
        <fullName evidence="6">Urease accessory protein UreG</fullName>
    </recommendedName>
</protein>
<feature type="binding site" evidence="6">
    <location>
        <begin position="10"/>
        <end position="17"/>
    </location>
    <ligand>
        <name>GTP</name>
        <dbReference type="ChEBI" id="CHEBI:37565"/>
    </ligand>
</feature>
<keyword evidence="5 6" id="KW-0143">Chaperone</keyword>
<dbReference type="Proteomes" id="UP000680714">
    <property type="component" value="Unassembled WGS sequence"/>
</dbReference>